<feature type="domain" description="SXP/RAL-2 family protein Ani s 5-like cation-binding" evidence="2">
    <location>
        <begin position="46"/>
        <end position="148"/>
    </location>
</feature>
<dbReference type="InterPro" id="IPR052823">
    <property type="entry name" value="SXP/RAL-2_related"/>
</dbReference>
<dbReference type="Pfam" id="PF02520">
    <property type="entry name" value="ANIS5_cation-bd"/>
    <property type="match status" value="1"/>
</dbReference>
<feature type="signal peptide" evidence="1">
    <location>
        <begin position="1"/>
        <end position="16"/>
    </location>
</feature>
<proteinExistence type="predicted"/>
<evidence type="ECO:0000256" key="1">
    <source>
        <dbReference type="SAM" id="SignalP"/>
    </source>
</evidence>
<gene>
    <name evidence="3" type="ORF">NAV_LOCUS3688</name>
</gene>
<dbReference type="EMBL" id="UPTC01000489">
    <property type="protein sequence ID" value="VBB28859.1"/>
    <property type="molecule type" value="Genomic_DNA"/>
</dbReference>
<dbReference type="PANTHER" id="PTHR21593:SF36">
    <property type="entry name" value="DUF148 DOMAIN-CONTAINING PROTEIN-RELATED"/>
    <property type="match status" value="1"/>
</dbReference>
<evidence type="ECO:0000259" key="2">
    <source>
        <dbReference type="Pfam" id="PF02520"/>
    </source>
</evidence>
<protein>
    <recommendedName>
        <fullName evidence="2">SXP/RAL-2 family protein Ani s 5-like cation-binding domain-containing protein</fullName>
    </recommendedName>
</protein>
<dbReference type="PANTHER" id="PTHR21593">
    <property type="entry name" value="PRION-LIKE- Q/N-RICH -DOMAIN-BEARING PROTEIN PROTEIN"/>
    <property type="match status" value="1"/>
</dbReference>
<organism evidence="3 4">
    <name type="scientific">Acanthocheilonema viteae</name>
    <name type="common">Filarial nematode worm</name>
    <name type="synonym">Dipetalonema viteae</name>
    <dbReference type="NCBI Taxonomy" id="6277"/>
    <lineage>
        <taxon>Eukaryota</taxon>
        <taxon>Metazoa</taxon>
        <taxon>Ecdysozoa</taxon>
        <taxon>Nematoda</taxon>
        <taxon>Chromadorea</taxon>
        <taxon>Rhabditida</taxon>
        <taxon>Spirurina</taxon>
        <taxon>Spiruromorpha</taxon>
        <taxon>Filarioidea</taxon>
        <taxon>Onchocercidae</taxon>
        <taxon>Acanthocheilonema</taxon>
    </lineage>
</organism>
<evidence type="ECO:0000313" key="3">
    <source>
        <dbReference type="EMBL" id="VBB28859.1"/>
    </source>
</evidence>
<name>A0A498SAZ3_ACAVI</name>
<feature type="chain" id="PRO_5019725541" description="SXP/RAL-2 family protein Ani s 5-like cation-binding domain-containing protein" evidence="1">
    <location>
        <begin position="17"/>
        <end position="157"/>
    </location>
</feature>
<dbReference type="OrthoDB" id="5813646at2759"/>
<dbReference type="Proteomes" id="UP000276991">
    <property type="component" value="Unassembled WGS sequence"/>
</dbReference>
<sequence length="157" mass="17669">MKAFVIASLLISCAFAQQQQQQPQLQQQQQFPVPPFLIGASPKVISEFQQLINSGRQRTDREMEQAVESWIAQQSQKIQVSFQKFKQQALNALQQAEAQHQASAAKLSPEARRVDAQLSSIAKSVSLTPMQKQEQIDMIISKLPENVKQELQRAIQG</sequence>
<reference evidence="3 4" key="1">
    <citation type="submission" date="2018-08" db="EMBL/GenBank/DDBJ databases">
        <authorList>
            <person name="Laetsch R D."/>
            <person name="Stevens L."/>
            <person name="Kumar S."/>
            <person name="Blaxter L. M."/>
        </authorList>
    </citation>
    <scope>NUCLEOTIDE SEQUENCE [LARGE SCALE GENOMIC DNA]</scope>
</reference>
<keyword evidence="1" id="KW-0732">Signal</keyword>
<accession>A0A498SAZ3</accession>
<dbReference type="InterPro" id="IPR003677">
    <property type="entry name" value="ANIS5_cation-bd"/>
</dbReference>
<keyword evidence="4" id="KW-1185">Reference proteome</keyword>
<dbReference type="AlphaFoldDB" id="A0A498SAZ3"/>
<evidence type="ECO:0000313" key="4">
    <source>
        <dbReference type="Proteomes" id="UP000276991"/>
    </source>
</evidence>